<evidence type="ECO:0000256" key="2">
    <source>
        <dbReference type="SAM" id="Phobius"/>
    </source>
</evidence>
<feature type="transmembrane region" description="Helical" evidence="2">
    <location>
        <begin position="24"/>
        <end position="43"/>
    </location>
</feature>
<dbReference type="OrthoDB" id="214277at2157"/>
<accession>M0CNM8</accession>
<keyword evidence="2" id="KW-1133">Transmembrane helix</keyword>
<comment type="caution">
    <text evidence="4">The sequence shown here is derived from an EMBL/GenBank/DDBJ whole genome shotgun (WGS) entry which is preliminary data.</text>
</comment>
<feature type="domain" description="DUF7982" evidence="3">
    <location>
        <begin position="113"/>
        <end position="214"/>
    </location>
</feature>
<protein>
    <recommendedName>
        <fullName evidence="3">DUF7982 domain-containing protein</fullName>
    </recommendedName>
</protein>
<dbReference type="AlphaFoldDB" id="M0CNM8"/>
<gene>
    <name evidence="4" type="ORF">C475_13352</name>
</gene>
<proteinExistence type="predicted"/>
<keyword evidence="2" id="KW-0472">Membrane</keyword>
<feature type="domain" description="DUF7982" evidence="3">
    <location>
        <begin position="16"/>
        <end position="87"/>
    </location>
</feature>
<dbReference type="EMBL" id="AOIU01000031">
    <property type="protein sequence ID" value="ELZ24238.1"/>
    <property type="molecule type" value="Genomic_DNA"/>
</dbReference>
<evidence type="ECO:0000256" key="1">
    <source>
        <dbReference type="SAM" id="MobiDB-lite"/>
    </source>
</evidence>
<feature type="transmembrane region" description="Helical" evidence="2">
    <location>
        <begin position="49"/>
        <end position="69"/>
    </location>
</feature>
<dbReference type="Pfam" id="PF25939">
    <property type="entry name" value="DUF7982"/>
    <property type="match status" value="2"/>
</dbReference>
<feature type="region of interest" description="Disordered" evidence="1">
    <location>
        <begin position="215"/>
        <end position="237"/>
    </location>
</feature>
<name>M0CNM8_9EURY</name>
<keyword evidence="5" id="KW-1185">Reference proteome</keyword>
<sequence>MAAVDDAVHVAAGAKHRDRFGRRAPATVFALVGVALLAGGLAVPARDTLLFAWGGTALFVALFVGLVAADPTVPATVAGDIHTAATARARPDDASPPRYVPTGSGVRLASGGEPVGVRLLAGVRTDDEGDETPATRAATLVDAVVNHLELAERAAASVHESSAELTAQSRLATDELYDHPVASVFAVGMAQTVDRPVTVESAVSDDGLVVTCRWDGDDVPDADARGADGPTVGGPDR</sequence>
<keyword evidence="2" id="KW-0812">Transmembrane</keyword>
<dbReference type="Proteomes" id="UP000011626">
    <property type="component" value="Unassembled WGS sequence"/>
</dbReference>
<evidence type="ECO:0000313" key="4">
    <source>
        <dbReference type="EMBL" id="ELZ24238.1"/>
    </source>
</evidence>
<evidence type="ECO:0000259" key="3">
    <source>
        <dbReference type="Pfam" id="PF25939"/>
    </source>
</evidence>
<dbReference type="InterPro" id="IPR058288">
    <property type="entry name" value="DUF7982"/>
</dbReference>
<organism evidence="4 5">
    <name type="scientific">Halosimplex carlsbadense 2-9-1</name>
    <dbReference type="NCBI Taxonomy" id="797114"/>
    <lineage>
        <taxon>Archaea</taxon>
        <taxon>Methanobacteriati</taxon>
        <taxon>Methanobacteriota</taxon>
        <taxon>Stenosarchaea group</taxon>
        <taxon>Halobacteria</taxon>
        <taxon>Halobacteriales</taxon>
        <taxon>Haloarculaceae</taxon>
        <taxon>Halosimplex</taxon>
    </lineage>
</organism>
<evidence type="ECO:0000313" key="5">
    <source>
        <dbReference type="Proteomes" id="UP000011626"/>
    </source>
</evidence>
<reference evidence="4 5" key="1">
    <citation type="journal article" date="2014" name="PLoS Genet.">
        <title>Phylogenetically driven sequencing of extremely halophilic archaea reveals strategies for static and dynamic osmo-response.</title>
        <authorList>
            <person name="Becker E.A."/>
            <person name="Seitzer P.M."/>
            <person name="Tritt A."/>
            <person name="Larsen D."/>
            <person name="Krusor M."/>
            <person name="Yao A.I."/>
            <person name="Wu D."/>
            <person name="Madern D."/>
            <person name="Eisen J.A."/>
            <person name="Darling A.E."/>
            <person name="Facciotti M.T."/>
        </authorList>
    </citation>
    <scope>NUCLEOTIDE SEQUENCE [LARGE SCALE GENOMIC DNA]</scope>
    <source>
        <strain evidence="4 5">2-9-1</strain>
    </source>
</reference>
<dbReference type="eggNOG" id="arCOG03442">
    <property type="taxonomic scope" value="Archaea"/>
</dbReference>
<dbReference type="RefSeq" id="WP_006884342.1">
    <property type="nucleotide sequence ID" value="NZ_AOIU01000031.1"/>
</dbReference>